<evidence type="ECO:0000256" key="2">
    <source>
        <dbReference type="SAM" id="Phobius"/>
    </source>
</evidence>
<evidence type="ECO:0000256" key="1">
    <source>
        <dbReference type="SAM" id="MobiDB-lite"/>
    </source>
</evidence>
<keyword evidence="4" id="KW-1185">Reference proteome</keyword>
<gene>
    <name evidence="3" type="ORF">R3P38DRAFT_3575733</name>
</gene>
<comment type="caution">
    <text evidence="3">The sequence shown here is derived from an EMBL/GenBank/DDBJ whole genome shotgun (WGS) entry which is preliminary data.</text>
</comment>
<organism evidence="3 4">
    <name type="scientific">Favolaschia claudopus</name>
    <dbReference type="NCBI Taxonomy" id="2862362"/>
    <lineage>
        <taxon>Eukaryota</taxon>
        <taxon>Fungi</taxon>
        <taxon>Dikarya</taxon>
        <taxon>Basidiomycota</taxon>
        <taxon>Agaricomycotina</taxon>
        <taxon>Agaricomycetes</taxon>
        <taxon>Agaricomycetidae</taxon>
        <taxon>Agaricales</taxon>
        <taxon>Marasmiineae</taxon>
        <taxon>Mycenaceae</taxon>
        <taxon>Favolaschia</taxon>
    </lineage>
</organism>
<dbReference type="EMBL" id="JAWWNJ010000059">
    <property type="protein sequence ID" value="KAK7013395.1"/>
    <property type="molecule type" value="Genomic_DNA"/>
</dbReference>
<keyword evidence="2" id="KW-1133">Transmembrane helix</keyword>
<proteinExistence type="predicted"/>
<feature type="compositionally biased region" description="Polar residues" evidence="1">
    <location>
        <begin position="269"/>
        <end position="286"/>
    </location>
</feature>
<evidence type="ECO:0000313" key="4">
    <source>
        <dbReference type="Proteomes" id="UP001362999"/>
    </source>
</evidence>
<keyword evidence="2" id="KW-0812">Transmembrane</keyword>
<dbReference type="AlphaFoldDB" id="A0AAW0ALC0"/>
<protein>
    <submittedName>
        <fullName evidence="3">Uncharacterized protein</fullName>
    </submittedName>
</protein>
<feature type="transmembrane region" description="Helical" evidence="2">
    <location>
        <begin position="39"/>
        <end position="61"/>
    </location>
</feature>
<feature type="region of interest" description="Disordered" evidence="1">
    <location>
        <begin position="99"/>
        <end position="123"/>
    </location>
</feature>
<accession>A0AAW0ALC0</accession>
<keyword evidence="2" id="KW-0472">Membrane</keyword>
<reference evidence="3 4" key="1">
    <citation type="journal article" date="2024" name="J Genomics">
        <title>Draft genome sequencing and assembly of Favolaschia claudopus CIRM-BRFM 2984 isolated from oak limbs.</title>
        <authorList>
            <person name="Navarro D."/>
            <person name="Drula E."/>
            <person name="Chaduli D."/>
            <person name="Cazenave R."/>
            <person name="Ahrendt S."/>
            <person name="Wang J."/>
            <person name="Lipzen A."/>
            <person name="Daum C."/>
            <person name="Barry K."/>
            <person name="Grigoriev I.V."/>
            <person name="Favel A."/>
            <person name="Rosso M.N."/>
            <person name="Martin F."/>
        </authorList>
    </citation>
    <scope>NUCLEOTIDE SEQUENCE [LARGE SCALE GENOMIC DNA]</scope>
    <source>
        <strain evidence="3 4">CIRM-BRFM 2984</strain>
    </source>
</reference>
<feature type="region of interest" description="Disordered" evidence="1">
    <location>
        <begin position="269"/>
        <end position="386"/>
    </location>
</feature>
<sequence length="386" mass="42255">MRLSLVVNVALVLLLAMTNHSRLKALLYWAYSGLDPSFIIPTILIFYGLILGYLLVAVHNLEDSEQSTKHRRTQLIPYYNKEGRLQGWVREKKAKMGAPRETINVTAPSQGDSPSSAPKATISANINSPSLVPTPALSPHTNLPSENVQLSGFPLPSWDGFPDGRIHCHFTPQQLEDTSQLVIYWVADKLGGKSGSPDAASPDKGKISRFRCAGVVECSSRVCTVQIAPGANIFRQVKSECTCGFDLHHRTCKFEWSISRYRDGAVFETSNSHSHSRYTHSLSTPKSKPARLQSFITRQPVSLIPSQPLEPSSSERAESPGNSASQVNDGEHVSRDRSEPATQPELIVAPQNEVNNSDQEAHGQPAAPRNVATNSADEMILDPDAD</sequence>
<feature type="compositionally biased region" description="Polar residues" evidence="1">
    <location>
        <begin position="319"/>
        <end position="328"/>
    </location>
</feature>
<dbReference type="Proteomes" id="UP001362999">
    <property type="component" value="Unassembled WGS sequence"/>
</dbReference>
<name>A0AAW0ALC0_9AGAR</name>
<evidence type="ECO:0000313" key="3">
    <source>
        <dbReference type="EMBL" id="KAK7013395.1"/>
    </source>
</evidence>
<feature type="compositionally biased region" description="Polar residues" evidence="1">
    <location>
        <begin position="103"/>
        <end position="123"/>
    </location>
</feature>
<feature type="compositionally biased region" description="Basic and acidic residues" evidence="1">
    <location>
        <begin position="329"/>
        <end position="339"/>
    </location>
</feature>